<evidence type="ECO:0000313" key="2">
    <source>
        <dbReference type="Proteomes" id="UP000177907"/>
    </source>
</evidence>
<reference evidence="1 2" key="1">
    <citation type="journal article" date="2016" name="Nat. Commun.">
        <title>Thousands of microbial genomes shed light on interconnected biogeochemical processes in an aquifer system.</title>
        <authorList>
            <person name="Anantharaman K."/>
            <person name="Brown C.T."/>
            <person name="Hug L.A."/>
            <person name="Sharon I."/>
            <person name="Castelle C.J."/>
            <person name="Probst A.J."/>
            <person name="Thomas B.C."/>
            <person name="Singh A."/>
            <person name="Wilkins M.J."/>
            <person name="Karaoz U."/>
            <person name="Brodie E.L."/>
            <person name="Williams K.H."/>
            <person name="Hubbard S.S."/>
            <person name="Banfield J.F."/>
        </authorList>
    </citation>
    <scope>NUCLEOTIDE SEQUENCE [LARGE SCALE GENOMIC DNA]</scope>
</reference>
<protein>
    <recommendedName>
        <fullName evidence="3">Histidine kinase/HSP90-like ATPase domain-containing protein</fullName>
    </recommendedName>
</protein>
<evidence type="ECO:0008006" key="3">
    <source>
        <dbReference type="Google" id="ProtNLM"/>
    </source>
</evidence>
<gene>
    <name evidence="1" type="ORF">A3J93_02735</name>
</gene>
<comment type="caution">
    <text evidence="1">The sequence shown here is derived from an EMBL/GenBank/DDBJ whole genome shotgun (WGS) entry which is preliminary data.</text>
</comment>
<dbReference type="SUPFAM" id="SSF55874">
    <property type="entry name" value="ATPase domain of HSP90 chaperone/DNA topoisomerase II/histidine kinase"/>
    <property type="match status" value="1"/>
</dbReference>
<dbReference type="STRING" id="1798704.A3J93_02735"/>
<dbReference type="Proteomes" id="UP000177907">
    <property type="component" value="Unassembled WGS sequence"/>
</dbReference>
<dbReference type="AlphaFoldDB" id="A0A1F6NVT9"/>
<dbReference type="Gene3D" id="3.30.565.10">
    <property type="entry name" value="Histidine kinase-like ATPase, C-terminal domain"/>
    <property type="match status" value="1"/>
</dbReference>
<evidence type="ECO:0000313" key="1">
    <source>
        <dbReference type="EMBL" id="OGH88062.1"/>
    </source>
</evidence>
<dbReference type="InterPro" id="IPR036890">
    <property type="entry name" value="HATPase_C_sf"/>
</dbReference>
<dbReference type="EMBL" id="MFQZ01000008">
    <property type="protein sequence ID" value="OGH88062.1"/>
    <property type="molecule type" value="Genomic_DNA"/>
</dbReference>
<organism evidence="1 2">
    <name type="scientific">Candidatus Magasanikbacteria bacterium RIFOXYC2_FULL_42_28</name>
    <dbReference type="NCBI Taxonomy" id="1798704"/>
    <lineage>
        <taxon>Bacteria</taxon>
        <taxon>Candidatus Magasanikiibacteriota</taxon>
    </lineage>
</organism>
<accession>A0A1F6NVT9</accession>
<sequence>MLDILVKKPKNESLVAQLGSLYLSFQNVPKGERAHFDLSELDWACPLLLLPLATYIGETGSTYTPPASNKVAEYLNAVGFPLGVDSLDDFETQTQLHKSYISISVLKKERGVEREKLEMLFCKMVYKSLSSIGGAQNAVYQPIGEFVTNIFEHSHKDSGYLFGQHYSKKNYLDICIVDCGKGFAQSYKDAGHTTLSSEDAISEVMRGVSTKPSRERGFGVWTSKDIVCKALGGDFIILSGSAAFIAQSSEEKLVTLPNFNWQGVLVAYRIPEPKGPIDITPYVE</sequence>
<name>A0A1F6NVT9_9BACT</name>
<proteinExistence type="predicted"/>